<keyword evidence="1" id="KW-0732">Signal</keyword>
<dbReference type="EMBL" id="GFDL01015911">
    <property type="protein sequence ID" value="JAV19134.1"/>
    <property type="molecule type" value="Transcribed_RNA"/>
</dbReference>
<evidence type="ECO:0000256" key="1">
    <source>
        <dbReference type="SAM" id="SignalP"/>
    </source>
</evidence>
<protein>
    <submittedName>
        <fullName evidence="2">Putative 30.5 kDa secreted protein</fullName>
    </submittedName>
</protein>
<sequence>MGKCYLQTIVLLSFATISLTQTFDWFSLIQSNYAAVQSGLAQLNNASVAINATINTQANLASAAIVDLQQHMAKGLTDLQARFPDQHLNIGSMLNGFSWFTGEVPQVLHEFRQTITDDVMAPSQVVVQNILNAMTEFYFSSGSSSCAQRYAPNLVQARISVGRFAQCFWADMPFTNQPTLGTQMLMNDGKAISDVILGQLKYCSPGSSNCTAAFFKSLPGLMNQAQWNVANLQGFPRFWTQAGVPFNQNCAAAIGADIKDAIERIRSSIASC</sequence>
<feature type="chain" id="PRO_5012637043" evidence="1">
    <location>
        <begin position="23"/>
        <end position="272"/>
    </location>
</feature>
<organism evidence="2">
    <name type="scientific">Culex tarsalis</name>
    <name type="common">Encephalitis mosquito</name>
    <dbReference type="NCBI Taxonomy" id="7177"/>
    <lineage>
        <taxon>Eukaryota</taxon>
        <taxon>Metazoa</taxon>
        <taxon>Ecdysozoa</taxon>
        <taxon>Arthropoda</taxon>
        <taxon>Hexapoda</taxon>
        <taxon>Insecta</taxon>
        <taxon>Pterygota</taxon>
        <taxon>Neoptera</taxon>
        <taxon>Endopterygota</taxon>
        <taxon>Diptera</taxon>
        <taxon>Nematocera</taxon>
        <taxon>Culicoidea</taxon>
        <taxon>Culicidae</taxon>
        <taxon>Culicinae</taxon>
        <taxon>Culicini</taxon>
        <taxon>Culex</taxon>
        <taxon>Culex</taxon>
    </lineage>
</organism>
<evidence type="ECO:0000313" key="2">
    <source>
        <dbReference type="EMBL" id="JAV19134.1"/>
    </source>
</evidence>
<feature type="signal peptide" evidence="1">
    <location>
        <begin position="1"/>
        <end position="22"/>
    </location>
</feature>
<dbReference type="AlphaFoldDB" id="A0A1Q3EUZ3"/>
<reference evidence="2" key="1">
    <citation type="submission" date="2017-01" db="EMBL/GenBank/DDBJ databases">
        <title>A deep insight into the sialotranscriptome of adult male and female Cluex tarsalis mosquitoes.</title>
        <authorList>
            <person name="Ribeiro J.M."/>
            <person name="Moreira F."/>
            <person name="Bernard K.A."/>
            <person name="Calvo E."/>
        </authorList>
    </citation>
    <scope>NUCLEOTIDE SEQUENCE</scope>
    <source>
        <strain evidence="2">Kern County</strain>
        <tissue evidence="2">Salivary glands</tissue>
    </source>
</reference>
<proteinExistence type="predicted"/>
<name>A0A1Q3EUZ3_CULTA</name>
<accession>A0A1Q3EUZ3</accession>